<evidence type="ECO:0000256" key="5">
    <source>
        <dbReference type="ARBA" id="ARBA00022833"/>
    </source>
</evidence>
<dbReference type="CDD" id="cd00043">
    <property type="entry name" value="CYCLIN_SF"/>
    <property type="match status" value="1"/>
</dbReference>
<feature type="region of interest" description="Disordered" evidence="9">
    <location>
        <begin position="503"/>
        <end position="557"/>
    </location>
</feature>
<dbReference type="Proteomes" id="UP000076722">
    <property type="component" value="Unassembled WGS sequence"/>
</dbReference>
<evidence type="ECO:0000256" key="9">
    <source>
        <dbReference type="SAM" id="MobiDB-lite"/>
    </source>
</evidence>
<organism evidence="10 11">
    <name type="scientific">Sistotremastrum niveocremeum HHB9708</name>
    <dbReference type="NCBI Taxonomy" id="1314777"/>
    <lineage>
        <taxon>Eukaryota</taxon>
        <taxon>Fungi</taxon>
        <taxon>Dikarya</taxon>
        <taxon>Basidiomycota</taxon>
        <taxon>Agaricomycotina</taxon>
        <taxon>Agaricomycetes</taxon>
        <taxon>Sistotremastrales</taxon>
        <taxon>Sistotremastraceae</taxon>
        <taxon>Sertulicium</taxon>
        <taxon>Sertulicium niveocremeum</taxon>
    </lineage>
</organism>
<keyword evidence="4" id="KW-0863">Zinc-finger</keyword>
<dbReference type="GO" id="GO:0008270">
    <property type="term" value="F:zinc ion binding"/>
    <property type="evidence" value="ECO:0007669"/>
    <property type="project" value="UniProtKB-KW"/>
</dbReference>
<keyword evidence="11" id="KW-1185">Reference proteome</keyword>
<evidence type="ECO:0008006" key="12">
    <source>
        <dbReference type="Google" id="ProtNLM"/>
    </source>
</evidence>
<proteinExistence type="inferred from homology"/>
<gene>
    <name evidence="10" type="ORF">SISNIDRAFT_480588</name>
</gene>
<evidence type="ECO:0000256" key="7">
    <source>
        <dbReference type="ARBA" id="ARBA00023163"/>
    </source>
</evidence>
<evidence type="ECO:0000313" key="10">
    <source>
        <dbReference type="EMBL" id="KZS99000.1"/>
    </source>
</evidence>
<sequence>MPLPCPLCAGTTDWNDQANSVVCEDCGNVLDATQTTLVTHFDEGTLRIANKSTGGLFESIASATLRTANGSVLAGQSSKARRDAANARAQHEHILSALRNLGASDNAIFERAKYLFDHGMVKCSYRWGRQANLLSAACILIAMKEYRKGGTLSTVAAVMSLPMTNISKIYSRVVKLLNVDVTGPDPALLLPPLQAHIASLLETSPPFDQNIVKFLSSLPFPKMLDLATRLSSLVVDSQIVKTDLTPPVSCAILMLAIEAIALKPIPKIIRFAEELGLRFGGTGAGVSKYSVMDRYHTILAALLEWKTALSWLPDLKAAAKNDRLAVAHALQDIVQFREIILRKKQMESLTTVTPPEEILVDPVDQASDWSADVVGGESKPAMKRICEDNISVSAKRRKTGDPSQRLLDDASLFLLSPLSNVPPTKKNSAPRMVPYLNLLTKSDDSCGEELSRLQVLLTQRSGGEADITEDELFEDGELEGYMRPDTEVEILRVANGWVEAEVPSLDGSTSKAPSEESGRLNSINPIEAEDPSDESVQPWRALSPDSAAGLDDYTEWL</sequence>
<name>A0A165AHI1_9AGAM</name>
<comment type="similarity">
    <text evidence="2">Belongs to the TFIIB family.</text>
</comment>
<comment type="subcellular location">
    <subcellularLocation>
        <location evidence="1">Nucleus</location>
    </subcellularLocation>
</comment>
<dbReference type="InterPro" id="IPR000812">
    <property type="entry name" value="TFIIB"/>
</dbReference>
<dbReference type="EMBL" id="KV419394">
    <property type="protein sequence ID" value="KZS99000.1"/>
    <property type="molecule type" value="Genomic_DNA"/>
</dbReference>
<dbReference type="GO" id="GO:0001006">
    <property type="term" value="F:RNA polymerase III type 3 promoter sequence-specific DNA binding"/>
    <property type="evidence" value="ECO:0007669"/>
    <property type="project" value="TreeGrafter"/>
</dbReference>
<dbReference type="Gene3D" id="1.10.472.170">
    <property type="match status" value="1"/>
</dbReference>
<keyword evidence="5" id="KW-0862">Zinc</keyword>
<evidence type="ECO:0000256" key="4">
    <source>
        <dbReference type="ARBA" id="ARBA00022771"/>
    </source>
</evidence>
<keyword evidence="3" id="KW-0479">Metal-binding</keyword>
<evidence type="ECO:0000256" key="8">
    <source>
        <dbReference type="ARBA" id="ARBA00023242"/>
    </source>
</evidence>
<evidence type="ECO:0000256" key="2">
    <source>
        <dbReference type="ARBA" id="ARBA00010857"/>
    </source>
</evidence>
<evidence type="ECO:0000313" key="11">
    <source>
        <dbReference type="Proteomes" id="UP000076722"/>
    </source>
</evidence>
<dbReference type="GO" id="GO:0000995">
    <property type="term" value="F:RNA polymerase III general transcription initiation factor activity"/>
    <property type="evidence" value="ECO:0007669"/>
    <property type="project" value="TreeGrafter"/>
</dbReference>
<dbReference type="STRING" id="1314777.A0A165AHI1"/>
<dbReference type="OrthoDB" id="2527864at2759"/>
<dbReference type="InterPro" id="IPR036915">
    <property type="entry name" value="Cyclin-like_sf"/>
</dbReference>
<keyword evidence="8" id="KW-0539">Nucleus</keyword>
<accession>A0A165AHI1</accession>
<keyword evidence="7" id="KW-0804">Transcription</keyword>
<keyword evidence="6" id="KW-0805">Transcription regulation</keyword>
<evidence type="ECO:0000256" key="3">
    <source>
        <dbReference type="ARBA" id="ARBA00022723"/>
    </source>
</evidence>
<reference evidence="10 11" key="1">
    <citation type="journal article" date="2016" name="Mol. Biol. Evol.">
        <title>Comparative Genomics of Early-Diverging Mushroom-Forming Fungi Provides Insights into the Origins of Lignocellulose Decay Capabilities.</title>
        <authorList>
            <person name="Nagy L.G."/>
            <person name="Riley R."/>
            <person name="Tritt A."/>
            <person name="Adam C."/>
            <person name="Daum C."/>
            <person name="Floudas D."/>
            <person name="Sun H."/>
            <person name="Yadav J.S."/>
            <person name="Pangilinan J."/>
            <person name="Larsson K.H."/>
            <person name="Matsuura K."/>
            <person name="Barry K."/>
            <person name="Labutti K."/>
            <person name="Kuo R."/>
            <person name="Ohm R.A."/>
            <person name="Bhattacharya S.S."/>
            <person name="Shirouzu T."/>
            <person name="Yoshinaga Y."/>
            <person name="Martin F.M."/>
            <person name="Grigoriev I.V."/>
            <person name="Hibbett D.S."/>
        </authorList>
    </citation>
    <scope>NUCLEOTIDE SEQUENCE [LARGE SCALE GENOMIC DNA]</scope>
    <source>
        <strain evidence="10 11">HHB9708</strain>
    </source>
</reference>
<dbReference type="GO" id="GO:0097550">
    <property type="term" value="C:transcription preinitiation complex"/>
    <property type="evidence" value="ECO:0007669"/>
    <property type="project" value="TreeGrafter"/>
</dbReference>
<dbReference type="GO" id="GO:0000126">
    <property type="term" value="C:transcription factor TFIIIB complex"/>
    <property type="evidence" value="ECO:0007669"/>
    <property type="project" value="TreeGrafter"/>
</dbReference>
<dbReference type="PANTHER" id="PTHR11618:SF4">
    <property type="entry name" value="TRANSCRIPTION FACTOR IIIB 90 KDA SUBUNIT"/>
    <property type="match status" value="1"/>
</dbReference>
<dbReference type="SUPFAM" id="SSF47954">
    <property type="entry name" value="Cyclin-like"/>
    <property type="match status" value="1"/>
</dbReference>
<dbReference type="GO" id="GO:0005634">
    <property type="term" value="C:nucleus"/>
    <property type="evidence" value="ECO:0007669"/>
    <property type="project" value="UniProtKB-SubCell"/>
</dbReference>
<dbReference type="AlphaFoldDB" id="A0A165AHI1"/>
<protein>
    <recommendedName>
        <fullName evidence="12">TFIIB-type domain-containing protein</fullName>
    </recommendedName>
</protein>
<dbReference type="PANTHER" id="PTHR11618">
    <property type="entry name" value="TRANSCRIPTION INITIATION FACTOR IIB-RELATED"/>
    <property type="match status" value="1"/>
</dbReference>
<evidence type="ECO:0000256" key="6">
    <source>
        <dbReference type="ARBA" id="ARBA00023015"/>
    </source>
</evidence>
<evidence type="ECO:0000256" key="1">
    <source>
        <dbReference type="ARBA" id="ARBA00004123"/>
    </source>
</evidence>
<dbReference type="GO" id="GO:0070897">
    <property type="term" value="P:transcription preinitiation complex assembly"/>
    <property type="evidence" value="ECO:0007669"/>
    <property type="project" value="InterPro"/>
</dbReference>